<accession>A0A6M3ITY9</accession>
<reference evidence="1" key="1">
    <citation type="submission" date="2020-03" db="EMBL/GenBank/DDBJ databases">
        <title>The deep terrestrial virosphere.</title>
        <authorList>
            <person name="Holmfeldt K."/>
            <person name="Nilsson E."/>
            <person name="Simone D."/>
            <person name="Lopez-Fernandez M."/>
            <person name="Wu X."/>
            <person name="de Brujin I."/>
            <person name="Lundin D."/>
            <person name="Andersson A."/>
            <person name="Bertilsson S."/>
            <person name="Dopson M."/>
        </authorList>
    </citation>
    <scope>NUCLEOTIDE SEQUENCE</scope>
    <source>
        <strain evidence="1">MM415B01070</strain>
    </source>
</reference>
<dbReference type="EMBL" id="MT141417">
    <property type="protein sequence ID" value="QJA60698.1"/>
    <property type="molecule type" value="Genomic_DNA"/>
</dbReference>
<gene>
    <name evidence="1" type="ORF">MM415B01070_0032</name>
</gene>
<name>A0A6M3ITY9_9ZZZZ</name>
<proteinExistence type="predicted"/>
<dbReference type="AlphaFoldDB" id="A0A6M3ITY9"/>
<organism evidence="1">
    <name type="scientific">viral metagenome</name>
    <dbReference type="NCBI Taxonomy" id="1070528"/>
    <lineage>
        <taxon>unclassified sequences</taxon>
        <taxon>metagenomes</taxon>
        <taxon>organismal metagenomes</taxon>
    </lineage>
</organism>
<protein>
    <submittedName>
        <fullName evidence="1">Uncharacterized protein</fullName>
    </submittedName>
</protein>
<sequence length="68" mass="7870">MTKTAFIEQAISAGWIPQKSPAGQRRLFKGKKRLRLEKTYGFLDNYNGEVWQTEGIFSFAKMQVNPFI</sequence>
<evidence type="ECO:0000313" key="1">
    <source>
        <dbReference type="EMBL" id="QJA60698.1"/>
    </source>
</evidence>